<dbReference type="Proteomes" id="UP000008672">
    <property type="component" value="Unassembled WGS sequence"/>
</dbReference>
<dbReference type="EMBL" id="AFYH01119175">
    <property type="status" value="NOT_ANNOTATED_CDS"/>
    <property type="molecule type" value="Genomic_DNA"/>
</dbReference>
<dbReference type="GeneID" id="102355495"/>
<dbReference type="FunCoup" id="M3XIG0">
    <property type="interactions" value="1338"/>
</dbReference>
<dbReference type="InterPro" id="IPR042415">
    <property type="entry name" value="CNPY"/>
</dbReference>
<dbReference type="Bgee" id="ENSLACG00000003359">
    <property type="expression patterns" value="Expressed in pelvic fin and 3 other cell types or tissues"/>
</dbReference>
<dbReference type="EMBL" id="AFYH01119178">
    <property type="status" value="NOT_ANNOTATED_CDS"/>
    <property type="molecule type" value="Genomic_DNA"/>
</dbReference>
<feature type="signal peptide" evidence="3">
    <location>
        <begin position="1"/>
        <end position="23"/>
    </location>
</feature>
<keyword evidence="2" id="KW-1015">Disulfide bond</keyword>
<dbReference type="EMBL" id="AFYH01119172">
    <property type="status" value="NOT_ANNOTATED_CDS"/>
    <property type="molecule type" value="Genomic_DNA"/>
</dbReference>
<dbReference type="RefSeq" id="XP_006001334.1">
    <property type="nucleotide sequence ID" value="XM_006001272.3"/>
</dbReference>
<protein>
    <submittedName>
        <fullName evidence="5">Canopy FGF signaling regulator 1</fullName>
    </submittedName>
</protein>
<proteinExistence type="inferred from homology"/>
<dbReference type="EMBL" id="AFYH01119173">
    <property type="status" value="NOT_ANNOTATED_CDS"/>
    <property type="molecule type" value="Genomic_DNA"/>
</dbReference>
<dbReference type="OrthoDB" id="192915at2759"/>
<dbReference type="GO" id="GO:0008543">
    <property type="term" value="P:fibroblast growth factor receptor signaling pathway"/>
    <property type="evidence" value="ECO:0007669"/>
    <property type="project" value="Ensembl"/>
</dbReference>
<dbReference type="PROSITE" id="PS50015">
    <property type="entry name" value="SAP_B"/>
    <property type="match status" value="1"/>
</dbReference>
<dbReference type="EMBL" id="AFYH01119174">
    <property type="status" value="NOT_ANNOTATED_CDS"/>
    <property type="molecule type" value="Genomic_DNA"/>
</dbReference>
<evidence type="ECO:0000256" key="1">
    <source>
        <dbReference type="ARBA" id="ARBA00007285"/>
    </source>
</evidence>
<reference evidence="5" key="2">
    <citation type="submission" date="2025-08" db="UniProtKB">
        <authorList>
            <consortium name="Ensembl"/>
        </authorList>
    </citation>
    <scope>IDENTIFICATION</scope>
</reference>
<evidence type="ECO:0000256" key="3">
    <source>
        <dbReference type="SAM" id="SignalP"/>
    </source>
</evidence>
<dbReference type="GO" id="GO:0030917">
    <property type="term" value="P:midbrain-hindbrain boundary development"/>
    <property type="evidence" value="ECO:0007669"/>
    <property type="project" value="Ensembl"/>
</dbReference>
<keyword evidence="3" id="KW-0732">Signal</keyword>
<dbReference type="GO" id="GO:0040036">
    <property type="term" value="P:regulation of fibroblast growth factor receptor signaling pathway"/>
    <property type="evidence" value="ECO:0007669"/>
    <property type="project" value="Ensembl"/>
</dbReference>
<dbReference type="EMBL" id="AFYH01119180">
    <property type="status" value="NOT_ANNOTATED_CDS"/>
    <property type="molecule type" value="Genomic_DNA"/>
</dbReference>
<feature type="chain" id="PRO_5004043355" evidence="3">
    <location>
        <begin position="24"/>
        <end position="185"/>
    </location>
</feature>
<sequence>MNSFLHCGLLLLLLLVFPTQVEGKRDLPLYCDVCRALVDELDYEIKKVGPKKTIQVKNFQISADGTATKNEIPLARSEMHLLELLEDVCDRMDDYALYMDSQTKKKNYKRFAPRGNEKVAALDFGNFFFDPRSSESFKFACETIAEEYEDEIISLFAQEADHVADKLCTEKSGLCQDSAAIHTEL</sequence>
<dbReference type="EMBL" id="AFYH01119171">
    <property type="status" value="NOT_ANNOTATED_CDS"/>
    <property type="molecule type" value="Genomic_DNA"/>
</dbReference>
<dbReference type="eggNOG" id="KOG3782">
    <property type="taxonomic scope" value="Eukaryota"/>
</dbReference>
<dbReference type="InterPro" id="IPR008139">
    <property type="entry name" value="SaposinB_dom"/>
</dbReference>
<gene>
    <name evidence="5" type="primary">CNPY1</name>
</gene>
<dbReference type="GO" id="GO:0007368">
    <property type="term" value="P:determination of left/right symmetry"/>
    <property type="evidence" value="ECO:0007669"/>
    <property type="project" value="Ensembl"/>
</dbReference>
<dbReference type="GeneTree" id="ENSGT00940000161119"/>
<dbReference type="Ensembl" id="ENSLACT00000025220.1">
    <property type="protein sequence ID" value="ENSLACP00000022516.1"/>
    <property type="gene ID" value="ENSLACG00000003359.2"/>
</dbReference>
<dbReference type="AlphaFoldDB" id="M3XIG0"/>
<evidence type="ECO:0000313" key="5">
    <source>
        <dbReference type="Ensembl" id="ENSLACP00000022516.1"/>
    </source>
</evidence>
<dbReference type="GO" id="GO:0070121">
    <property type="term" value="P:Kupffer's vesicle development"/>
    <property type="evidence" value="ECO:0007669"/>
    <property type="project" value="Ensembl"/>
</dbReference>
<dbReference type="EMBL" id="AFYH01119176">
    <property type="status" value="NOT_ANNOTATED_CDS"/>
    <property type="molecule type" value="Genomic_DNA"/>
</dbReference>
<reference evidence="6" key="1">
    <citation type="submission" date="2011-08" db="EMBL/GenBank/DDBJ databases">
        <title>The draft genome of Latimeria chalumnae.</title>
        <authorList>
            <person name="Di Palma F."/>
            <person name="Alfoldi J."/>
            <person name="Johnson J."/>
            <person name="Berlin A."/>
            <person name="Gnerre S."/>
            <person name="Jaffe D."/>
            <person name="MacCallum I."/>
            <person name="Young S."/>
            <person name="Walker B.J."/>
            <person name="Lander E."/>
            <person name="Lindblad-Toh K."/>
        </authorList>
    </citation>
    <scope>NUCLEOTIDE SEQUENCE [LARGE SCALE GENOMIC DNA]</scope>
    <source>
        <strain evidence="6">Wild caught</strain>
    </source>
</reference>
<keyword evidence="6" id="KW-1185">Reference proteome</keyword>
<feature type="domain" description="Saposin B-type" evidence="4">
    <location>
        <begin position="27"/>
        <end position="179"/>
    </location>
</feature>
<dbReference type="KEGG" id="lcm:102355495"/>
<dbReference type="CTD" id="285888"/>
<dbReference type="EMBL" id="AFYH01119179">
    <property type="status" value="NOT_ANNOTATED_CDS"/>
    <property type="molecule type" value="Genomic_DNA"/>
</dbReference>
<dbReference type="HOGENOM" id="CLU_095726_2_1_1"/>
<dbReference type="Gene3D" id="1.10.225.10">
    <property type="entry name" value="Saposin-like"/>
    <property type="match status" value="1"/>
</dbReference>
<dbReference type="Pfam" id="PF11938">
    <property type="entry name" value="DUF3456"/>
    <property type="match status" value="1"/>
</dbReference>
<dbReference type="InterPro" id="IPR021852">
    <property type="entry name" value="DUF3456"/>
</dbReference>
<evidence type="ECO:0000256" key="2">
    <source>
        <dbReference type="ARBA" id="ARBA00023157"/>
    </source>
</evidence>
<dbReference type="PANTHER" id="PTHR13341:SF4">
    <property type="entry name" value="CANOPY FGF SIGNALING REGULATOR 1"/>
    <property type="match status" value="1"/>
</dbReference>
<dbReference type="GO" id="GO:0005783">
    <property type="term" value="C:endoplasmic reticulum"/>
    <property type="evidence" value="ECO:0007669"/>
    <property type="project" value="Ensembl"/>
</dbReference>
<evidence type="ECO:0000259" key="4">
    <source>
        <dbReference type="PROSITE" id="PS50015"/>
    </source>
</evidence>
<organism evidence="5 6">
    <name type="scientific">Latimeria chalumnae</name>
    <name type="common">Coelacanth</name>
    <dbReference type="NCBI Taxonomy" id="7897"/>
    <lineage>
        <taxon>Eukaryota</taxon>
        <taxon>Metazoa</taxon>
        <taxon>Chordata</taxon>
        <taxon>Craniata</taxon>
        <taxon>Vertebrata</taxon>
        <taxon>Euteleostomi</taxon>
        <taxon>Coelacanthiformes</taxon>
        <taxon>Coelacanthidae</taxon>
        <taxon>Latimeria</taxon>
    </lineage>
</organism>
<dbReference type="OMA" id="TVCERMN"/>
<name>M3XIG0_LATCH</name>
<dbReference type="PANTHER" id="PTHR13341">
    <property type="entry name" value="MIR-INTERACTING SAPOSIN-LIKE PROTEIN"/>
    <property type="match status" value="1"/>
</dbReference>
<accession>M3XIG0</accession>
<evidence type="ECO:0000313" key="6">
    <source>
        <dbReference type="Proteomes" id="UP000008672"/>
    </source>
</evidence>
<dbReference type="InParanoid" id="M3XIG0"/>
<comment type="similarity">
    <text evidence="1">Belongs to the canopy family.</text>
</comment>
<reference evidence="5" key="3">
    <citation type="submission" date="2025-09" db="UniProtKB">
        <authorList>
            <consortium name="Ensembl"/>
        </authorList>
    </citation>
    <scope>IDENTIFICATION</scope>
</reference>
<dbReference type="STRING" id="7897.ENSLACP00000022516"/>
<dbReference type="EMBL" id="AFYH01119177">
    <property type="status" value="NOT_ANNOTATED_CDS"/>
    <property type="molecule type" value="Genomic_DNA"/>
</dbReference>